<evidence type="ECO:0000256" key="7">
    <source>
        <dbReference type="ARBA" id="ARBA00022803"/>
    </source>
</evidence>
<evidence type="ECO:0000256" key="8">
    <source>
        <dbReference type="PROSITE-ProRule" id="PRU00339"/>
    </source>
</evidence>
<proteinExistence type="inferred from homology"/>
<dbReference type="Pfam" id="PF13414">
    <property type="entry name" value="TPR_11"/>
    <property type="match status" value="1"/>
</dbReference>
<dbReference type="PANTHER" id="PTHR44998:SF1">
    <property type="entry name" value="UDP-N-ACETYLGLUCOSAMINE--PEPTIDE N-ACETYLGLUCOSAMINYLTRANSFERASE 110 KDA SUBUNIT"/>
    <property type="match status" value="1"/>
</dbReference>
<protein>
    <recommendedName>
        <fullName evidence="3">protein O-GlcNAc transferase</fullName>
        <ecNumber evidence="3">2.4.1.255</ecNumber>
    </recommendedName>
</protein>
<dbReference type="InterPro" id="IPR011990">
    <property type="entry name" value="TPR-like_helical_dom_sf"/>
</dbReference>
<dbReference type="EMBL" id="NKDB02000002">
    <property type="protein sequence ID" value="RKJ97370.1"/>
    <property type="molecule type" value="Genomic_DNA"/>
</dbReference>
<dbReference type="PROSITE" id="PS50005">
    <property type="entry name" value="TPR"/>
    <property type="match status" value="1"/>
</dbReference>
<keyword evidence="4" id="KW-0328">Glycosyltransferase</keyword>
<evidence type="ECO:0000256" key="1">
    <source>
        <dbReference type="ARBA" id="ARBA00004922"/>
    </source>
</evidence>
<evidence type="ECO:0000256" key="5">
    <source>
        <dbReference type="ARBA" id="ARBA00022679"/>
    </source>
</evidence>
<keyword evidence="5" id="KW-0808">Transferase</keyword>
<evidence type="ECO:0000313" key="11">
    <source>
        <dbReference type="Proteomes" id="UP000216225"/>
    </source>
</evidence>
<dbReference type="GO" id="GO:0097363">
    <property type="term" value="F:protein O-acetylglucosaminyltransferase activity"/>
    <property type="evidence" value="ECO:0007669"/>
    <property type="project" value="UniProtKB-EC"/>
</dbReference>
<feature type="domain" description="O-GlcNAc transferase C-terminal" evidence="9">
    <location>
        <begin position="245"/>
        <end position="403"/>
    </location>
</feature>
<dbReference type="SUPFAM" id="SSF53756">
    <property type="entry name" value="UDP-Glycosyltransferase/glycogen phosphorylase"/>
    <property type="match status" value="1"/>
</dbReference>
<dbReference type="SUPFAM" id="SSF48452">
    <property type="entry name" value="TPR-like"/>
    <property type="match status" value="1"/>
</dbReference>
<organism evidence="10 11">
    <name type="scientific">Alicycliphilus denitrificans</name>
    <dbReference type="NCBI Taxonomy" id="179636"/>
    <lineage>
        <taxon>Bacteria</taxon>
        <taxon>Pseudomonadati</taxon>
        <taxon>Pseudomonadota</taxon>
        <taxon>Betaproteobacteria</taxon>
        <taxon>Burkholderiales</taxon>
        <taxon>Comamonadaceae</taxon>
        <taxon>Alicycliphilus</taxon>
    </lineage>
</organism>
<evidence type="ECO:0000259" key="9">
    <source>
        <dbReference type="Pfam" id="PF13844"/>
    </source>
</evidence>
<dbReference type="Pfam" id="PF13844">
    <property type="entry name" value="Glyco_transf_41"/>
    <property type="match status" value="2"/>
</dbReference>
<evidence type="ECO:0000256" key="3">
    <source>
        <dbReference type="ARBA" id="ARBA00011970"/>
    </source>
</evidence>
<dbReference type="PANTHER" id="PTHR44998">
    <property type="match status" value="1"/>
</dbReference>
<gene>
    <name evidence="10" type="ORF">CE154_015480</name>
</gene>
<dbReference type="SMART" id="SM00028">
    <property type="entry name" value="TPR"/>
    <property type="match status" value="3"/>
</dbReference>
<accession>A0A420KDS8</accession>
<dbReference type="Gene3D" id="1.25.40.10">
    <property type="entry name" value="Tetratricopeptide repeat domain"/>
    <property type="match status" value="1"/>
</dbReference>
<comment type="caution">
    <text evidence="10">The sequence shown here is derived from an EMBL/GenBank/DDBJ whole genome shotgun (WGS) entry which is preliminary data.</text>
</comment>
<feature type="domain" description="O-GlcNAc transferase C-terminal" evidence="9">
    <location>
        <begin position="407"/>
        <end position="594"/>
    </location>
</feature>
<comment type="pathway">
    <text evidence="1">Protein modification; protein glycosylation.</text>
</comment>
<dbReference type="Proteomes" id="UP000216225">
    <property type="component" value="Unassembled WGS sequence"/>
</dbReference>
<evidence type="ECO:0000256" key="2">
    <source>
        <dbReference type="ARBA" id="ARBA00005386"/>
    </source>
</evidence>
<keyword evidence="6" id="KW-0677">Repeat</keyword>
<comment type="similarity">
    <text evidence="2">Belongs to the glycosyltransferase 41 family. O-GlcNAc transferase subfamily.</text>
</comment>
<dbReference type="Gene3D" id="3.40.50.2000">
    <property type="entry name" value="Glycogen Phosphorylase B"/>
    <property type="match status" value="1"/>
</dbReference>
<dbReference type="EC" id="2.4.1.255" evidence="3"/>
<evidence type="ECO:0000256" key="4">
    <source>
        <dbReference type="ARBA" id="ARBA00022676"/>
    </source>
</evidence>
<dbReference type="Gene3D" id="3.40.50.11380">
    <property type="match status" value="1"/>
</dbReference>
<sequence length="615" mass="69212">MSERQNIDYAGIVNLVWQRQIEFSQLLQYTDQLAAAGLRGLVAVLYRTWLQRHHDSPYNPFAWFNLGAVLFSDGDVEGAGQAYEQALALSPGFVQPRFNLGLVRERQGQIDAAIEQWKRVQEYADPGKADQRPILIAALNNQARVQEGRKQFGDAMECLNRSLALEPGQTDVLHHWIFIRAKQCLWPVYEPPMGVDPELLRNSTSALALLSLSDDPQRQLATAKGYAERKLPANLPRLAPQGGYQHEKIRIGYCSSDFCLHPVSMLTVELLELHDRTRFEVYGFCWSPNDGSALRQRVVNAFDHYMGIHHLDEKASARLIRQHEIDILIDLQGQTSGARMHMLALRPAPVQITYLGLPATTGMPCIDYVIADRFLIPEEYAGNYSEKPIYMPDVYQVSDRKRLCAPIPTRKGCGLPAEGFVFCSFNNNYKYTPEVFAAWMNILRRVPGSTLWLLSDNPWAQANLQREAEVHGIDPQRLVFAERAWPEQYLARYALPDLFLDTFPFNAGTTANDALWMGLPVLTLTGRSFAARMAGALLTAANLPELITYDLQAYEDKAVELATTPGACLRLREHLEEVRASGVLFDTPRFVRNLERELVSILQPVSGAAFRPGAA</sequence>
<evidence type="ECO:0000256" key="6">
    <source>
        <dbReference type="ARBA" id="ARBA00022737"/>
    </source>
</evidence>
<reference evidence="10 11" key="1">
    <citation type="submission" date="2018-09" db="EMBL/GenBank/DDBJ databases">
        <title>Genome comparison of Alicycliphilus sp. BQ1, a polyurethanolytic bacterium, with its closest phylogenetic relatives Alicycliphilus denitrificans BC and K601, unable to attack polyurethane.</title>
        <authorList>
            <person name="Loza-Tavera H."/>
            <person name="Lozano L."/>
            <person name="Cevallos M."/>
            <person name="Maya-Lucas O."/>
            <person name="Garcia-Mena J."/>
            <person name="Hernandez J."/>
        </authorList>
    </citation>
    <scope>NUCLEOTIDE SEQUENCE [LARGE SCALE GENOMIC DNA]</scope>
    <source>
        <strain evidence="10 11">BQ1</strain>
    </source>
</reference>
<name>A0A420KDS8_9BURK</name>
<dbReference type="RefSeq" id="WP_094438860.1">
    <property type="nucleotide sequence ID" value="NZ_NKDB02000002.1"/>
</dbReference>
<feature type="repeat" description="TPR" evidence="8">
    <location>
        <begin position="60"/>
        <end position="93"/>
    </location>
</feature>
<dbReference type="InterPro" id="IPR019734">
    <property type="entry name" value="TPR_rpt"/>
</dbReference>
<evidence type="ECO:0000313" key="10">
    <source>
        <dbReference type="EMBL" id="RKJ97370.1"/>
    </source>
</evidence>
<keyword evidence="7 8" id="KW-0802">TPR repeat</keyword>
<dbReference type="AlphaFoldDB" id="A0A420KDS8"/>
<dbReference type="InterPro" id="IPR029489">
    <property type="entry name" value="OGT/SEC/SPY_C"/>
</dbReference>